<evidence type="ECO:0000313" key="3">
    <source>
        <dbReference type="EMBL" id="UOO97137.1"/>
    </source>
</evidence>
<gene>
    <name evidence="2" type="ORF">GCM10008985_15570</name>
    <name evidence="3" type="ORF">MUK72_17880</name>
</gene>
<dbReference type="Proteomes" id="UP000830542">
    <property type="component" value="Plasmid unnamed3"/>
</dbReference>
<accession>A0AAV3SFN5</accession>
<geneLocation type="plasmid" evidence="3 4">
    <name>unnamed3</name>
</geneLocation>
<name>A0AAV3SFN5_HALDO</name>
<reference evidence="2" key="1">
    <citation type="journal article" date="2014" name="Int. J. Syst. Evol. Microbiol.">
        <title>Complete genome sequence of Corynebacterium casei LMG S-19264T (=DSM 44701T), isolated from a smear-ripened cheese.</title>
        <authorList>
            <consortium name="US DOE Joint Genome Institute (JGI-PGF)"/>
            <person name="Walter F."/>
            <person name="Albersmeier A."/>
            <person name="Kalinowski J."/>
            <person name="Ruckert C."/>
        </authorList>
    </citation>
    <scope>NUCLEOTIDE SEQUENCE</scope>
    <source>
        <strain evidence="2">JCM 12289</strain>
    </source>
</reference>
<dbReference type="EMBL" id="BAAADN010000024">
    <property type="protein sequence ID" value="GAA0460050.1"/>
    <property type="molecule type" value="Genomic_DNA"/>
</dbReference>
<proteinExistence type="predicted"/>
<reference evidence="2" key="3">
    <citation type="submission" date="2023-12" db="EMBL/GenBank/DDBJ databases">
        <authorList>
            <person name="Sun Q."/>
            <person name="Inoue M."/>
        </authorList>
    </citation>
    <scope>NUCLEOTIDE SEQUENCE</scope>
    <source>
        <strain evidence="2">JCM 12289</strain>
    </source>
</reference>
<dbReference type="RefSeq" id="WP_244706509.1">
    <property type="nucleotide sequence ID" value="NZ_BAAADN010000024.1"/>
</dbReference>
<dbReference type="EMBL" id="CP095008">
    <property type="protein sequence ID" value="UOO97137.1"/>
    <property type="molecule type" value="Genomic_DNA"/>
</dbReference>
<keyword evidence="4" id="KW-1185">Reference proteome</keyword>
<dbReference type="InterPro" id="IPR025475">
    <property type="entry name" value="DUF4326"/>
</dbReference>
<reference evidence="3" key="2">
    <citation type="submission" date="2022-04" db="EMBL/GenBank/DDBJ databases">
        <title>Sequencing and genomic assembly of Halococcus dombrowskii.</title>
        <authorList>
            <person name="Lim S.W."/>
            <person name="MacLea K.S."/>
        </authorList>
    </citation>
    <scope>NUCLEOTIDE SEQUENCE</scope>
    <source>
        <strain evidence="3">H4</strain>
        <plasmid evidence="3">unnamed3</plasmid>
    </source>
</reference>
<keyword evidence="3" id="KW-0614">Plasmid</keyword>
<dbReference type="AlphaFoldDB" id="A0AAV3SFN5"/>
<evidence type="ECO:0000313" key="2">
    <source>
        <dbReference type="EMBL" id="GAA0460050.1"/>
    </source>
</evidence>
<organism evidence="2 5">
    <name type="scientific">Halococcus dombrowskii</name>
    <dbReference type="NCBI Taxonomy" id="179637"/>
    <lineage>
        <taxon>Archaea</taxon>
        <taxon>Methanobacteriati</taxon>
        <taxon>Methanobacteriota</taxon>
        <taxon>Stenosarchaea group</taxon>
        <taxon>Halobacteria</taxon>
        <taxon>Halobacteriales</taxon>
        <taxon>Halococcaceae</taxon>
        <taxon>Halococcus</taxon>
    </lineage>
</organism>
<evidence type="ECO:0000313" key="4">
    <source>
        <dbReference type="Proteomes" id="UP000830542"/>
    </source>
</evidence>
<evidence type="ECO:0000259" key="1">
    <source>
        <dbReference type="Pfam" id="PF14216"/>
    </source>
</evidence>
<dbReference type="Pfam" id="PF14216">
    <property type="entry name" value="DUF4326"/>
    <property type="match status" value="1"/>
</dbReference>
<dbReference type="Proteomes" id="UP001500962">
    <property type="component" value="Unassembled WGS sequence"/>
</dbReference>
<dbReference type="GeneID" id="71763758"/>
<feature type="domain" description="DUF4326" evidence="1">
    <location>
        <begin position="88"/>
        <end position="159"/>
    </location>
</feature>
<dbReference type="KEGG" id="hdo:MUK72_17880"/>
<sequence length="167" mass="18983">MNARSDDDANGTCGDCGRRETAHVIQCPIDEERRLDLCADCYDDRGPGIEICHIQDSEWDVDGTRAEPQINGLGERHMNNTAFPAPGWLGNPHEMEENTEVERWRVLKAFKEDLMQKVREDEFFPYHLGKVRGKRVACRCRSDTETWPGDGDPCHLDVVHAALLGLY</sequence>
<protein>
    <submittedName>
        <fullName evidence="3">DUF4326 domain-containing protein</fullName>
    </submittedName>
</protein>
<evidence type="ECO:0000313" key="5">
    <source>
        <dbReference type="Proteomes" id="UP001500962"/>
    </source>
</evidence>